<dbReference type="InterPro" id="IPR044852">
    <property type="entry name" value="WBP2-like"/>
</dbReference>
<dbReference type="Gene3D" id="2.30.29.30">
    <property type="entry name" value="Pleckstrin-homology domain (PH domain)/Phosphotyrosine-binding domain (PTB)"/>
    <property type="match status" value="1"/>
</dbReference>
<evidence type="ECO:0000313" key="3">
    <source>
        <dbReference type="RefSeq" id="XP_006866977.1"/>
    </source>
</evidence>
<feature type="domain" description="GRAM" evidence="1">
    <location>
        <begin position="48"/>
        <end position="136"/>
    </location>
</feature>
<dbReference type="GO" id="GO:0031490">
    <property type="term" value="F:chromatin DNA binding"/>
    <property type="evidence" value="ECO:0007669"/>
    <property type="project" value="TreeGrafter"/>
</dbReference>
<dbReference type="OrthoDB" id="1259151at2759"/>
<dbReference type="PANTHER" id="PTHR31606">
    <property type="entry name" value="WW DOMAIN BINDING PROTEIN 2, ISOFORM E"/>
    <property type="match status" value="1"/>
</dbReference>
<dbReference type="PANTHER" id="PTHR31606:SF2">
    <property type="entry name" value="POSTACROSOMAL SHEATH WW DOMAIN-BINDING PROTEIN"/>
    <property type="match status" value="1"/>
</dbReference>
<dbReference type="RefSeq" id="XP_006866977.1">
    <property type="nucleotide sequence ID" value="XM_006866915.1"/>
</dbReference>
<protein>
    <submittedName>
        <fullName evidence="3">Postacrosomal sheath WW domain-binding protein</fullName>
    </submittedName>
</protein>
<dbReference type="CDD" id="cd13214">
    <property type="entry name" value="PH-GRAM_WBP2"/>
    <property type="match status" value="1"/>
</dbReference>
<name>A0A9B0TMR9_CHRAS</name>
<organism evidence="2 3">
    <name type="scientific">Chrysochloris asiatica</name>
    <name type="common">Cape golden mole</name>
    <dbReference type="NCBI Taxonomy" id="185453"/>
    <lineage>
        <taxon>Eukaryota</taxon>
        <taxon>Metazoa</taxon>
        <taxon>Chordata</taxon>
        <taxon>Craniata</taxon>
        <taxon>Vertebrata</taxon>
        <taxon>Euteleostomi</taxon>
        <taxon>Mammalia</taxon>
        <taxon>Eutheria</taxon>
        <taxon>Afrotheria</taxon>
        <taxon>Chrysochloridae</taxon>
        <taxon>Chrysochlorinae</taxon>
        <taxon>Chrysochloris</taxon>
    </lineage>
</organism>
<sequence>MAVNQNHTENRRGVIVPYGESILKQCQDVVLSFPQHPGQPGRSNLFSGTKMGMVFLTSYRVIFVTSHTVRDPLLSFMMPLDLLRDCTVEQPFLSPNYIKGTITAVPDGGWEGQAIFKLSFRKGGAISFFQSMSQATAAAATGVPLGNANYWYGGPAIYVVVPEQMTVECTPETPCPA</sequence>
<dbReference type="Proteomes" id="UP000504623">
    <property type="component" value="Unplaced"/>
</dbReference>
<evidence type="ECO:0000259" key="1">
    <source>
        <dbReference type="Pfam" id="PF02893"/>
    </source>
</evidence>
<reference evidence="3" key="1">
    <citation type="submission" date="2025-08" db="UniProtKB">
        <authorList>
            <consortium name="RefSeq"/>
        </authorList>
    </citation>
    <scope>IDENTIFICATION</scope>
    <source>
        <tissue evidence="3">Spleen</tissue>
    </source>
</reference>
<dbReference type="CTD" id="164684"/>
<proteinExistence type="predicted"/>
<dbReference type="GO" id="GO:0003713">
    <property type="term" value="F:transcription coactivator activity"/>
    <property type="evidence" value="ECO:0007669"/>
    <property type="project" value="InterPro"/>
</dbReference>
<accession>A0A9B0TMR9</accession>
<dbReference type="InterPro" id="IPR011993">
    <property type="entry name" value="PH-like_dom_sf"/>
</dbReference>
<evidence type="ECO:0000313" key="2">
    <source>
        <dbReference type="Proteomes" id="UP000504623"/>
    </source>
</evidence>
<keyword evidence="2" id="KW-1185">Reference proteome</keyword>
<dbReference type="AlphaFoldDB" id="A0A9B0TMR9"/>
<dbReference type="SUPFAM" id="SSF50729">
    <property type="entry name" value="PH domain-like"/>
    <property type="match status" value="1"/>
</dbReference>
<gene>
    <name evidence="3" type="primary">WBP2NL</name>
</gene>
<dbReference type="InterPro" id="IPR004182">
    <property type="entry name" value="GRAM"/>
</dbReference>
<dbReference type="Pfam" id="PF02893">
    <property type="entry name" value="GRAM"/>
    <property type="match status" value="1"/>
</dbReference>
<dbReference type="GeneID" id="102820533"/>
<dbReference type="GO" id="GO:0005634">
    <property type="term" value="C:nucleus"/>
    <property type="evidence" value="ECO:0007669"/>
    <property type="project" value="TreeGrafter"/>
</dbReference>